<dbReference type="OrthoDB" id="416741at2759"/>
<evidence type="ECO:0000313" key="1">
    <source>
        <dbReference type="EMBL" id="PLW24824.1"/>
    </source>
</evidence>
<evidence type="ECO:0000313" key="2">
    <source>
        <dbReference type="Proteomes" id="UP000235388"/>
    </source>
</evidence>
<sequence>MPASESIYPFREAQSEGGKELANENLSRNIAKRAMSVLLALSNNGGRDKKFEQFFSDINDLFVVFNPPKILNDALEATIVAVFIDSCFNLQSSHRLGR</sequence>
<proteinExistence type="predicted"/>
<organism evidence="1 2">
    <name type="scientific">Puccinia coronata f. sp. avenae</name>
    <dbReference type="NCBI Taxonomy" id="200324"/>
    <lineage>
        <taxon>Eukaryota</taxon>
        <taxon>Fungi</taxon>
        <taxon>Dikarya</taxon>
        <taxon>Basidiomycota</taxon>
        <taxon>Pucciniomycotina</taxon>
        <taxon>Pucciniomycetes</taxon>
        <taxon>Pucciniales</taxon>
        <taxon>Pucciniaceae</taxon>
        <taxon>Puccinia</taxon>
    </lineage>
</organism>
<dbReference type="EMBL" id="PGCJ01000677">
    <property type="protein sequence ID" value="PLW24824.1"/>
    <property type="molecule type" value="Genomic_DNA"/>
</dbReference>
<accession>A0A2N5TH52</accession>
<keyword evidence="2" id="KW-1185">Reference proteome</keyword>
<gene>
    <name evidence="1" type="ORF">PCANC_27190</name>
</gene>
<protein>
    <submittedName>
        <fullName evidence="1">Uncharacterized protein</fullName>
    </submittedName>
</protein>
<dbReference type="Proteomes" id="UP000235388">
    <property type="component" value="Unassembled WGS sequence"/>
</dbReference>
<comment type="caution">
    <text evidence="1">The sequence shown here is derived from an EMBL/GenBank/DDBJ whole genome shotgun (WGS) entry which is preliminary data.</text>
</comment>
<reference evidence="1 2" key="1">
    <citation type="submission" date="2017-11" db="EMBL/GenBank/DDBJ databases">
        <title>De novo assembly and phasing of dikaryotic genomes from two isolates of Puccinia coronata f. sp. avenae, the causal agent of oat crown rust.</title>
        <authorList>
            <person name="Miller M.E."/>
            <person name="Zhang Y."/>
            <person name="Omidvar V."/>
            <person name="Sperschneider J."/>
            <person name="Schwessinger B."/>
            <person name="Raley C."/>
            <person name="Palmer J.M."/>
            <person name="Garnica D."/>
            <person name="Upadhyaya N."/>
            <person name="Rathjen J."/>
            <person name="Taylor J.M."/>
            <person name="Park R.F."/>
            <person name="Dodds P.N."/>
            <person name="Hirsch C.D."/>
            <person name="Kianian S.F."/>
            <person name="Figueroa M."/>
        </authorList>
    </citation>
    <scope>NUCLEOTIDE SEQUENCE [LARGE SCALE GENOMIC DNA]</scope>
    <source>
        <strain evidence="1">12NC29</strain>
    </source>
</reference>
<dbReference type="AlphaFoldDB" id="A0A2N5TH52"/>
<name>A0A2N5TH52_9BASI</name>